<name>A0AAU8BA96_9VIRU</name>
<sequence length="64" mass="6911">MAVLRLNNQGVRGLAPLFPSGRVGARINGHPVYSRLLLVSRFGCPYAVASVGQFDPEALRVGWC</sequence>
<accession>A0AAU8BA96</accession>
<protein>
    <submittedName>
        <fullName evidence="1">Uncharacterized protein</fullName>
    </submittedName>
</protein>
<evidence type="ECO:0000313" key="1">
    <source>
        <dbReference type="EMBL" id="XCD08598.1"/>
    </source>
</evidence>
<dbReference type="EMBL" id="PP511895">
    <property type="protein sequence ID" value="XCD08598.1"/>
    <property type="molecule type" value="Genomic_DNA"/>
</dbReference>
<organism evidence="1">
    <name type="scientific">Dulem virus 103</name>
    <dbReference type="NCBI Taxonomy" id="3145580"/>
    <lineage>
        <taxon>Viruses</taxon>
        <taxon>Monodnaviria</taxon>
        <taxon>Sangervirae</taxon>
        <taxon>Phixviricota</taxon>
        <taxon>Malgrandaviricetes</taxon>
        <taxon>Petitvirales</taxon>
        <taxon>Microviridae</taxon>
        <taxon>Microvirus</taxon>
    </lineage>
</organism>
<reference evidence="1" key="1">
    <citation type="submission" date="2024-03" db="EMBL/GenBank/DDBJ databases">
        <title>Diverse circular DNA viruses in blood, oral, and fecal samples of captive lemurs.</title>
        <authorList>
            <person name="Paietta E.N."/>
            <person name="Kraberger S."/>
            <person name="Lund M.C."/>
            <person name="Custer J.M."/>
            <person name="Vargas K.M."/>
            <person name="Ehmke E.E."/>
            <person name="Yoder A.D."/>
            <person name="Varsani A."/>
        </authorList>
    </citation>
    <scope>NUCLEOTIDE SEQUENCE</scope>
    <source>
        <strain evidence="1">Duke_43SS_81</strain>
    </source>
</reference>
<proteinExistence type="predicted"/>